<name>A0AAU7CCW9_9BACT</name>
<evidence type="ECO:0000256" key="2">
    <source>
        <dbReference type="SAM" id="SignalP"/>
    </source>
</evidence>
<dbReference type="GO" id="GO:0016787">
    <property type="term" value="F:hydrolase activity"/>
    <property type="evidence" value="ECO:0007669"/>
    <property type="project" value="UniProtKB-KW"/>
</dbReference>
<keyword evidence="2" id="KW-0732">Signal</keyword>
<dbReference type="Gene3D" id="3.40.50.1820">
    <property type="entry name" value="alpha/beta hydrolase"/>
    <property type="match status" value="1"/>
</dbReference>
<dbReference type="InterPro" id="IPR049492">
    <property type="entry name" value="BD-FAE-like_dom"/>
</dbReference>
<reference evidence="4" key="1">
    <citation type="submission" date="2024-05" db="EMBL/GenBank/DDBJ databases">
        <title>Planctomycetes of the genus Singulisphaera possess chitinolytic capabilities.</title>
        <authorList>
            <person name="Ivanova A."/>
        </authorList>
    </citation>
    <scope>NUCLEOTIDE SEQUENCE</scope>
    <source>
        <strain evidence="4">Ch08T</strain>
    </source>
</reference>
<feature type="chain" id="PRO_5043537445" evidence="2">
    <location>
        <begin position="25"/>
        <end position="326"/>
    </location>
</feature>
<dbReference type="PANTHER" id="PTHR48081:SF13">
    <property type="entry name" value="ALPHA_BETA HYDROLASE"/>
    <property type="match status" value="1"/>
</dbReference>
<feature type="domain" description="BD-FAE-like" evidence="3">
    <location>
        <begin position="79"/>
        <end position="280"/>
    </location>
</feature>
<evidence type="ECO:0000313" key="4">
    <source>
        <dbReference type="EMBL" id="XBH02997.1"/>
    </source>
</evidence>
<gene>
    <name evidence="4" type="ORF">V5E97_32530</name>
</gene>
<evidence type="ECO:0000259" key="3">
    <source>
        <dbReference type="Pfam" id="PF20434"/>
    </source>
</evidence>
<evidence type="ECO:0000256" key="1">
    <source>
        <dbReference type="ARBA" id="ARBA00022801"/>
    </source>
</evidence>
<dbReference type="EMBL" id="CP155447">
    <property type="protein sequence ID" value="XBH02997.1"/>
    <property type="molecule type" value="Genomic_DNA"/>
</dbReference>
<dbReference type="AlphaFoldDB" id="A0AAU7CCW9"/>
<dbReference type="InterPro" id="IPR050300">
    <property type="entry name" value="GDXG_lipolytic_enzyme"/>
</dbReference>
<feature type="signal peptide" evidence="2">
    <location>
        <begin position="1"/>
        <end position="24"/>
    </location>
</feature>
<dbReference type="InterPro" id="IPR029058">
    <property type="entry name" value="AB_hydrolase_fold"/>
</dbReference>
<organism evidence="4">
    <name type="scientific">Singulisphaera sp. Ch08</name>
    <dbReference type="NCBI Taxonomy" id="3120278"/>
    <lineage>
        <taxon>Bacteria</taxon>
        <taxon>Pseudomonadati</taxon>
        <taxon>Planctomycetota</taxon>
        <taxon>Planctomycetia</taxon>
        <taxon>Isosphaerales</taxon>
        <taxon>Isosphaeraceae</taxon>
        <taxon>Singulisphaera</taxon>
    </lineage>
</organism>
<dbReference type="Pfam" id="PF20434">
    <property type="entry name" value="BD-FAE"/>
    <property type="match status" value="1"/>
</dbReference>
<dbReference type="SUPFAM" id="SSF53474">
    <property type="entry name" value="alpha/beta-Hydrolases"/>
    <property type="match status" value="1"/>
</dbReference>
<sequence>MFGRIPRHFALAASLIAVGALALAQAPSGAPPVPKEDAPKPKRKGLFAKKKFAMPVLEGVKVERDLTYATLKNDRTLKLDLYVPENAPERLPLIVWIHGGGWRQGNKFPTGAANLAKKGYVVASVEYRLSGEAQFPAQIEDCKAALRWLRAHAKTYHIDPDNVGAWGSSAGGHLVSLLGTAGDKTVWDIGDHLDQSSRVQAVCDFYGPADFTQMPAKQATKPDGSVAQLLGGSVAEKSEQAREASPISYVSKEDPPFLICHGTEDPLVPLNQSVSFHEALIKAGVPATLVKVERGGHGFRGDTEPSSKEVLQQVQAFFDERLKSKP</sequence>
<dbReference type="PANTHER" id="PTHR48081">
    <property type="entry name" value="AB HYDROLASE SUPERFAMILY PROTEIN C4A8.06C"/>
    <property type="match status" value="1"/>
</dbReference>
<accession>A0AAU7CCW9</accession>
<dbReference type="RefSeq" id="WP_406695738.1">
    <property type="nucleotide sequence ID" value="NZ_CP155447.1"/>
</dbReference>
<keyword evidence="1 4" id="KW-0378">Hydrolase</keyword>
<protein>
    <submittedName>
        <fullName evidence="4">Alpha/beta hydrolase</fullName>
    </submittedName>
</protein>
<proteinExistence type="predicted"/>